<dbReference type="EMBL" id="OU900100">
    <property type="protein sequence ID" value="CAG9864152.1"/>
    <property type="molecule type" value="Genomic_DNA"/>
</dbReference>
<name>A0A9N9XT57_PHYSR</name>
<accession>A0A9N9XT57</accession>
<keyword evidence="3" id="KW-1185">Reference proteome</keyword>
<organism evidence="2 3">
    <name type="scientific">Phyllotreta striolata</name>
    <name type="common">Striped flea beetle</name>
    <name type="synonym">Crioceris striolata</name>
    <dbReference type="NCBI Taxonomy" id="444603"/>
    <lineage>
        <taxon>Eukaryota</taxon>
        <taxon>Metazoa</taxon>
        <taxon>Ecdysozoa</taxon>
        <taxon>Arthropoda</taxon>
        <taxon>Hexapoda</taxon>
        <taxon>Insecta</taxon>
        <taxon>Pterygota</taxon>
        <taxon>Neoptera</taxon>
        <taxon>Endopterygota</taxon>
        <taxon>Coleoptera</taxon>
        <taxon>Polyphaga</taxon>
        <taxon>Cucujiformia</taxon>
        <taxon>Chrysomeloidea</taxon>
        <taxon>Chrysomelidae</taxon>
        <taxon>Galerucinae</taxon>
        <taxon>Alticini</taxon>
        <taxon>Phyllotreta</taxon>
    </lineage>
</organism>
<evidence type="ECO:0000256" key="1">
    <source>
        <dbReference type="SAM" id="MobiDB-lite"/>
    </source>
</evidence>
<feature type="region of interest" description="Disordered" evidence="1">
    <location>
        <begin position="15"/>
        <end position="36"/>
    </location>
</feature>
<gene>
    <name evidence="2" type="ORF">PHYEVI_LOCUS10409</name>
</gene>
<protein>
    <submittedName>
        <fullName evidence="2">Uncharacterized protein</fullName>
    </submittedName>
</protein>
<dbReference type="Proteomes" id="UP001153712">
    <property type="component" value="Chromosome 7"/>
</dbReference>
<proteinExistence type="predicted"/>
<dbReference type="AlphaFoldDB" id="A0A9N9XT57"/>
<reference evidence="2" key="1">
    <citation type="submission" date="2022-01" db="EMBL/GenBank/DDBJ databases">
        <authorList>
            <person name="King R."/>
        </authorList>
    </citation>
    <scope>NUCLEOTIDE SEQUENCE</scope>
</reference>
<evidence type="ECO:0000313" key="3">
    <source>
        <dbReference type="Proteomes" id="UP001153712"/>
    </source>
</evidence>
<sequence>MDTLLRDERIRPPSHWCAKSSQARPRGPSKLRRRNEAQALPRCAIISTRWSSSTSSGVIGRLNVAAMLKLSHCQTALFG</sequence>
<evidence type="ECO:0000313" key="2">
    <source>
        <dbReference type="EMBL" id="CAG9864152.1"/>
    </source>
</evidence>